<dbReference type="GO" id="GO:0000139">
    <property type="term" value="C:Golgi membrane"/>
    <property type="evidence" value="ECO:0007669"/>
    <property type="project" value="UniProtKB-SubCell"/>
</dbReference>
<evidence type="ECO:0000259" key="12">
    <source>
        <dbReference type="Pfam" id="PF09335"/>
    </source>
</evidence>
<evidence type="ECO:0000256" key="11">
    <source>
        <dbReference type="SAM" id="Phobius"/>
    </source>
</evidence>
<evidence type="ECO:0000256" key="10">
    <source>
        <dbReference type="SAM" id="MobiDB-lite"/>
    </source>
</evidence>
<dbReference type="PANTHER" id="PTHR47549:SF2">
    <property type="entry name" value="GOLGI APPARATUS MEMBRANE PROTEIN TVP38"/>
    <property type="match status" value="1"/>
</dbReference>
<evidence type="ECO:0000313" key="14">
    <source>
        <dbReference type="Proteomes" id="UP000308197"/>
    </source>
</evidence>
<evidence type="ECO:0000256" key="4">
    <source>
        <dbReference type="ARBA" id="ARBA00013533"/>
    </source>
</evidence>
<feature type="region of interest" description="Disordered" evidence="10">
    <location>
        <begin position="345"/>
        <end position="367"/>
    </location>
</feature>
<evidence type="ECO:0000256" key="3">
    <source>
        <dbReference type="ARBA" id="ARBA00008640"/>
    </source>
</evidence>
<dbReference type="AlphaFoldDB" id="A0A5C3P4S0"/>
<dbReference type="EMBL" id="ML211303">
    <property type="protein sequence ID" value="TFK84646.1"/>
    <property type="molecule type" value="Genomic_DNA"/>
</dbReference>
<feature type="transmembrane region" description="Helical" evidence="11">
    <location>
        <begin position="101"/>
        <end position="120"/>
    </location>
</feature>
<comment type="similarity">
    <text evidence="3">Belongs to the TVP38/TMEM64 family.</text>
</comment>
<name>A0A5C3P4S0_9APHY</name>
<evidence type="ECO:0000256" key="9">
    <source>
        <dbReference type="ARBA" id="ARBA00023136"/>
    </source>
</evidence>
<feature type="transmembrane region" description="Helical" evidence="11">
    <location>
        <begin position="297"/>
        <end position="316"/>
    </location>
</feature>
<keyword evidence="7 11" id="KW-1133">Transmembrane helix</keyword>
<dbReference type="InParanoid" id="A0A5C3P4S0"/>
<dbReference type="Proteomes" id="UP000308197">
    <property type="component" value="Unassembled WGS sequence"/>
</dbReference>
<organism evidence="13 14">
    <name type="scientific">Polyporus arcularius HHB13444</name>
    <dbReference type="NCBI Taxonomy" id="1314778"/>
    <lineage>
        <taxon>Eukaryota</taxon>
        <taxon>Fungi</taxon>
        <taxon>Dikarya</taxon>
        <taxon>Basidiomycota</taxon>
        <taxon>Agaricomycotina</taxon>
        <taxon>Agaricomycetes</taxon>
        <taxon>Polyporales</taxon>
        <taxon>Polyporaceae</taxon>
        <taxon>Polyporus</taxon>
    </lineage>
</organism>
<evidence type="ECO:0000256" key="2">
    <source>
        <dbReference type="ARBA" id="ARBA00004653"/>
    </source>
</evidence>
<sequence>MNVGSGSSQYYAPRPVPAVHFYPPSAASPPQDPAFRPPGVPPNFVSLDGHKDGDRVGIDYRGIVRTPSPTPSEAAALSGQKRKLSLKKYFDPEYLKVPRNLFTVIVTVLIIGALIAFVALQSKILDALRPASDWLRDTPGAWTIPIAIMIILSFPPLFGHELVAIFCGDVWGVWIGFGIVAAGTIIGELVTYCTFRYCCGSRGQKAEQKNLRYALLSEVIREGGLVMAVMVRYSAVPGHLTTAIFATAGLGVWTFLIAAFAALPKQLATVYLGVAQTSGAPTDENGNTSPTKTTKTIKIVVITLTVVITIAAMRFLNRKIDAVKHRVIYARRKARQATLLGSGAADASSTWSSFPQDDAEAQDVRHR</sequence>
<evidence type="ECO:0000256" key="7">
    <source>
        <dbReference type="ARBA" id="ARBA00022989"/>
    </source>
</evidence>
<evidence type="ECO:0000256" key="1">
    <source>
        <dbReference type="ARBA" id="ARBA00002978"/>
    </source>
</evidence>
<dbReference type="STRING" id="1314778.A0A5C3P4S0"/>
<dbReference type="InterPro" id="IPR032816">
    <property type="entry name" value="VTT_dom"/>
</dbReference>
<dbReference type="InterPro" id="IPR051076">
    <property type="entry name" value="Golgi_membrane_TVP38/TMEM64"/>
</dbReference>
<evidence type="ECO:0000256" key="8">
    <source>
        <dbReference type="ARBA" id="ARBA00023034"/>
    </source>
</evidence>
<gene>
    <name evidence="13" type="ORF">K466DRAFT_567107</name>
</gene>
<accession>A0A5C3P4S0</accession>
<evidence type="ECO:0000256" key="5">
    <source>
        <dbReference type="ARBA" id="ARBA00020673"/>
    </source>
</evidence>
<evidence type="ECO:0000256" key="6">
    <source>
        <dbReference type="ARBA" id="ARBA00022692"/>
    </source>
</evidence>
<dbReference type="PANTHER" id="PTHR47549">
    <property type="entry name" value="GOLGI APPARATUS MEMBRANE PROTEIN TVP38-RELATED"/>
    <property type="match status" value="1"/>
</dbReference>
<feature type="transmembrane region" description="Helical" evidence="11">
    <location>
        <begin position="171"/>
        <end position="195"/>
    </location>
</feature>
<keyword evidence="8" id="KW-0333">Golgi apparatus</keyword>
<feature type="transmembrane region" description="Helical" evidence="11">
    <location>
        <begin position="240"/>
        <end position="263"/>
    </location>
</feature>
<feature type="transmembrane region" description="Helical" evidence="11">
    <location>
        <begin position="141"/>
        <end position="159"/>
    </location>
</feature>
<proteinExistence type="inferred from homology"/>
<comment type="function">
    <text evidence="1">Golgi membrane protein involved in vesicular trafficking and spindle migration.</text>
</comment>
<keyword evidence="9 11" id="KW-0472">Membrane</keyword>
<dbReference type="Pfam" id="PF09335">
    <property type="entry name" value="VTT_dom"/>
    <property type="match status" value="1"/>
</dbReference>
<keyword evidence="14" id="KW-1185">Reference proteome</keyword>
<comment type="subcellular location">
    <subcellularLocation>
        <location evidence="2">Golgi apparatus membrane</location>
        <topology evidence="2">Multi-pass membrane protein</topology>
    </subcellularLocation>
</comment>
<keyword evidence="6 11" id="KW-0812">Transmembrane</keyword>
<protein>
    <recommendedName>
        <fullName evidence="4">Golgi apparatus membrane protein TVP38</fullName>
    </recommendedName>
    <alternativeName>
        <fullName evidence="5">Golgi apparatus membrane protein tvp38</fullName>
    </alternativeName>
</protein>
<feature type="domain" description="VTT" evidence="12">
    <location>
        <begin position="160"/>
        <end position="273"/>
    </location>
</feature>
<reference evidence="13 14" key="1">
    <citation type="journal article" date="2019" name="Nat. Ecol. Evol.">
        <title>Megaphylogeny resolves global patterns of mushroom evolution.</title>
        <authorList>
            <person name="Varga T."/>
            <person name="Krizsan K."/>
            <person name="Foldi C."/>
            <person name="Dima B."/>
            <person name="Sanchez-Garcia M."/>
            <person name="Sanchez-Ramirez S."/>
            <person name="Szollosi G.J."/>
            <person name="Szarkandi J.G."/>
            <person name="Papp V."/>
            <person name="Albert L."/>
            <person name="Andreopoulos W."/>
            <person name="Angelini C."/>
            <person name="Antonin V."/>
            <person name="Barry K.W."/>
            <person name="Bougher N.L."/>
            <person name="Buchanan P."/>
            <person name="Buyck B."/>
            <person name="Bense V."/>
            <person name="Catcheside P."/>
            <person name="Chovatia M."/>
            <person name="Cooper J."/>
            <person name="Damon W."/>
            <person name="Desjardin D."/>
            <person name="Finy P."/>
            <person name="Geml J."/>
            <person name="Haridas S."/>
            <person name="Hughes K."/>
            <person name="Justo A."/>
            <person name="Karasinski D."/>
            <person name="Kautmanova I."/>
            <person name="Kiss B."/>
            <person name="Kocsube S."/>
            <person name="Kotiranta H."/>
            <person name="LaButti K.M."/>
            <person name="Lechner B.E."/>
            <person name="Liimatainen K."/>
            <person name="Lipzen A."/>
            <person name="Lukacs Z."/>
            <person name="Mihaltcheva S."/>
            <person name="Morgado L.N."/>
            <person name="Niskanen T."/>
            <person name="Noordeloos M.E."/>
            <person name="Ohm R.A."/>
            <person name="Ortiz-Santana B."/>
            <person name="Ovrebo C."/>
            <person name="Racz N."/>
            <person name="Riley R."/>
            <person name="Savchenko A."/>
            <person name="Shiryaev A."/>
            <person name="Soop K."/>
            <person name="Spirin V."/>
            <person name="Szebenyi C."/>
            <person name="Tomsovsky M."/>
            <person name="Tulloss R.E."/>
            <person name="Uehling J."/>
            <person name="Grigoriev I.V."/>
            <person name="Vagvolgyi C."/>
            <person name="Papp T."/>
            <person name="Martin F.M."/>
            <person name="Miettinen O."/>
            <person name="Hibbett D.S."/>
            <person name="Nagy L.G."/>
        </authorList>
    </citation>
    <scope>NUCLEOTIDE SEQUENCE [LARGE SCALE GENOMIC DNA]</scope>
    <source>
        <strain evidence="13 14">HHB13444</strain>
    </source>
</reference>
<evidence type="ECO:0000313" key="13">
    <source>
        <dbReference type="EMBL" id="TFK84646.1"/>
    </source>
</evidence>
<dbReference type="FunCoup" id="A0A5C3P4S0">
    <property type="interactions" value="27"/>
</dbReference>